<keyword evidence="4" id="KW-1185">Reference proteome</keyword>
<evidence type="ECO:0000313" key="3">
    <source>
        <dbReference type="EMBL" id="SAL49298.1"/>
    </source>
</evidence>
<dbReference type="PANTHER" id="PTHR11571">
    <property type="entry name" value="GLUTATHIONE S-TRANSFERASE"/>
    <property type="match status" value="1"/>
</dbReference>
<dbReference type="PROSITE" id="PS50405">
    <property type="entry name" value="GST_CTER"/>
    <property type="match status" value="1"/>
</dbReference>
<dbReference type="InterPro" id="IPR050213">
    <property type="entry name" value="GST_superfamily"/>
</dbReference>
<dbReference type="InterPro" id="IPR036282">
    <property type="entry name" value="Glutathione-S-Trfase_C_sf"/>
</dbReference>
<proteinExistence type="predicted"/>
<comment type="caution">
    <text evidence="3">The sequence shown here is derived from an EMBL/GenBank/DDBJ whole genome shotgun (WGS) entry which is preliminary data.</text>
</comment>
<dbReference type="InterPro" id="IPR010987">
    <property type="entry name" value="Glutathione-S-Trfase_C-like"/>
</dbReference>
<dbReference type="SUPFAM" id="SSF47616">
    <property type="entry name" value="GST C-terminal domain-like"/>
    <property type="match status" value="1"/>
</dbReference>
<dbReference type="RefSeq" id="WP_087668761.1">
    <property type="nucleotide sequence ID" value="NZ_FCNW02000022.1"/>
</dbReference>
<dbReference type="FunFam" id="1.20.1050.10:FF:000051">
    <property type="entry name" value="Glutathione S-transferase"/>
    <property type="match status" value="1"/>
</dbReference>
<dbReference type="InterPro" id="IPR004045">
    <property type="entry name" value="Glutathione_S-Trfase_N"/>
</dbReference>
<gene>
    <name evidence="3" type="ORF">AWB65_03971</name>
</gene>
<protein>
    <submittedName>
        <fullName evidence="3">Glutathione S-transferase domain-containing protein</fullName>
    </submittedName>
</protein>
<dbReference type="InterPro" id="IPR036249">
    <property type="entry name" value="Thioredoxin-like_sf"/>
</dbReference>
<dbReference type="EMBL" id="FCNW02000022">
    <property type="protein sequence ID" value="SAL49298.1"/>
    <property type="molecule type" value="Genomic_DNA"/>
</dbReference>
<dbReference type="Gene3D" id="3.40.30.10">
    <property type="entry name" value="Glutaredoxin"/>
    <property type="match status" value="1"/>
</dbReference>
<feature type="domain" description="GST C-terminal" evidence="2">
    <location>
        <begin position="96"/>
        <end position="228"/>
    </location>
</feature>
<evidence type="ECO:0000259" key="2">
    <source>
        <dbReference type="PROSITE" id="PS50405"/>
    </source>
</evidence>
<dbReference type="SUPFAM" id="SSF52833">
    <property type="entry name" value="Thioredoxin-like"/>
    <property type="match status" value="1"/>
</dbReference>
<sequence>MPYELYYWDGLQGRGEFVRLALEDAGAEYIDVARGAKKDGLGTEAMMKVMNSKTEAHIPFAPPFLKDGELIVPHVANILLYLGPKLGLAPKSENLRYVAHGLQLTIADVVAEVHDTHHPLATDLYYEDQKDAAKIRSQNFIEARIPKFFGYFERVLRQNPDGDTHMVGKATTYVDLSLFQLVDGLQYAFPRAMRKFGKHYPRVAALHDAVLERPNIALYVDSERRIPFNESGIFRHYPELDQDAK</sequence>
<feature type="domain" description="GST N-terminal" evidence="1">
    <location>
        <begin position="1"/>
        <end position="90"/>
    </location>
</feature>
<dbReference type="GO" id="GO:0004364">
    <property type="term" value="F:glutathione transferase activity"/>
    <property type="evidence" value="ECO:0007669"/>
    <property type="project" value="TreeGrafter"/>
</dbReference>
<dbReference type="PANTHER" id="PTHR11571:SF263">
    <property type="entry name" value="GLUTATHIONE S-TRANSFERASE"/>
    <property type="match status" value="1"/>
</dbReference>
<dbReference type="CDD" id="cd03192">
    <property type="entry name" value="GST_C_Sigma_like"/>
    <property type="match status" value="1"/>
</dbReference>
<dbReference type="Gene3D" id="1.20.1050.10">
    <property type="match status" value="1"/>
</dbReference>
<dbReference type="Pfam" id="PF14497">
    <property type="entry name" value="GST_C_3"/>
    <property type="match status" value="1"/>
</dbReference>
<organism evidence="3 4">
    <name type="scientific">Caballeronia humi</name>
    <dbReference type="NCBI Taxonomy" id="326474"/>
    <lineage>
        <taxon>Bacteria</taxon>
        <taxon>Pseudomonadati</taxon>
        <taxon>Pseudomonadota</taxon>
        <taxon>Betaproteobacteria</taxon>
        <taxon>Burkholderiales</taxon>
        <taxon>Burkholderiaceae</taxon>
        <taxon>Caballeronia</taxon>
    </lineage>
</organism>
<dbReference type="Proteomes" id="UP000054977">
    <property type="component" value="Unassembled WGS sequence"/>
</dbReference>
<dbReference type="InterPro" id="IPR004046">
    <property type="entry name" value="GST_C"/>
</dbReference>
<dbReference type="AlphaFoldDB" id="A0A158HY96"/>
<dbReference type="OrthoDB" id="6043394at2"/>
<dbReference type="PROSITE" id="PS50404">
    <property type="entry name" value="GST_NTER"/>
    <property type="match status" value="1"/>
</dbReference>
<name>A0A158HY96_9BURK</name>
<dbReference type="STRING" id="326474.AWB65_03971"/>
<dbReference type="GO" id="GO:0006749">
    <property type="term" value="P:glutathione metabolic process"/>
    <property type="evidence" value="ECO:0007669"/>
    <property type="project" value="TreeGrafter"/>
</dbReference>
<evidence type="ECO:0000313" key="4">
    <source>
        <dbReference type="Proteomes" id="UP000054977"/>
    </source>
</evidence>
<reference evidence="3" key="1">
    <citation type="submission" date="2016-01" db="EMBL/GenBank/DDBJ databases">
        <authorList>
            <person name="Peeters C."/>
        </authorList>
    </citation>
    <scope>NUCLEOTIDE SEQUENCE [LARGE SCALE GENOMIC DNA]</scope>
    <source>
        <strain evidence="3">LMG 22934</strain>
    </source>
</reference>
<evidence type="ECO:0000259" key="1">
    <source>
        <dbReference type="PROSITE" id="PS50404"/>
    </source>
</evidence>
<accession>A0A158HY96</accession>